<dbReference type="OrthoDB" id="1443299at2"/>
<keyword evidence="1" id="KW-0472">Membrane</keyword>
<dbReference type="RefSeq" id="WP_036833152.1">
    <property type="nucleotide sequence ID" value="NZ_AVPG01000005.1"/>
</dbReference>
<reference evidence="2 3" key="1">
    <citation type="submission" date="2013-08" db="EMBL/GenBank/DDBJ databases">
        <authorList>
            <person name="Huang J."/>
            <person name="Wang G."/>
        </authorList>
    </citation>
    <scope>NUCLEOTIDE SEQUENCE [LARGE SCALE GENOMIC DNA]</scope>
    <source>
        <strain evidence="2 3">JSM 072002</strain>
    </source>
</reference>
<name>A0A0A5G3R4_9BACI</name>
<keyword evidence="1" id="KW-0812">Transmembrane</keyword>
<feature type="transmembrane region" description="Helical" evidence="1">
    <location>
        <begin position="55"/>
        <end position="75"/>
    </location>
</feature>
<comment type="caution">
    <text evidence="2">The sequence shown here is derived from an EMBL/GenBank/DDBJ whole genome shotgun (WGS) entry which is preliminary data.</text>
</comment>
<keyword evidence="3" id="KW-1185">Reference proteome</keyword>
<evidence type="ECO:0000313" key="2">
    <source>
        <dbReference type="EMBL" id="KGX87761.1"/>
    </source>
</evidence>
<organism evidence="2 3">
    <name type="scientific">Pontibacillus litoralis JSM 072002</name>
    <dbReference type="NCBI Taxonomy" id="1385512"/>
    <lineage>
        <taxon>Bacteria</taxon>
        <taxon>Bacillati</taxon>
        <taxon>Bacillota</taxon>
        <taxon>Bacilli</taxon>
        <taxon>Bacillales</taxon>
        <taxon>Bacillaceae</taxon>
        <taxon>Pontibacillus</taxon>
    </lineage>
</organism>
<dbReference type="AlphaFoldDB" id="A0A0A5G3R4"/>
<evidence type="ECO:0000313" key="3">
    <source>
        <dbReference type="Proteomes" id="UP000030401"/>
    </source>
</evidence>
<evidence type="ECO:0000256" key="1">
    <source>
        <dbReference type="SAM" id="Phobius"/>
    </source>
</evidence>
<sequence>MLRKGIGIGTITGLLLGAILWIAEIITGINVYTLLLNVDFIPIIGRINWPVWIEWIFHLLVSWVLGIIYTLWIAFRTDRGTNIRWSIGLSLSMFAALSYFPLTDWAIKETPPLDDVTAITIWFSAHFIYGIALVKLEEHWNK</sequence>
<dbReference type="eggNOG" id="ENOG503328W">
    <property type="taxonomic scope" value="Bacteria"/>
</dbReference>
<keyword evidence="1" id="KW-1133">Transmembrane helix</keyword>
<gene>
    <name evidence="2" type="ORF">N784_14210</name>
</gene>
<feature type="transmembrane region" description="Helical" evidence="1">
    <location>
        <begin position="12"/>
        <end position="35"/>
    </location>
</feature>
<dbReference type="EMBL" id="AVPG01000005">
    <property type="protein sequence ID" value="KGX87761.1"/>
    <property type="molecule type" value="Genomic_DNA"/>
</dbReference>
<proteinExistence type="predicted"/>
<feature type="transmembrane region" description="Helical" evidence="1">
    <location>
        <begin position="119"/>
        <end position="136"/>
    </location>
</feature>
<protein>
    <recommendedName>
        <fullName evidence="4">Membrane protein YqhR</fullName>
    </recommendedName>
</protein>
<evidence type="ECO:0008006" key="4">
    <source>
        <dbReference type="Google" id="ProtNLM"/>
    </source>
</evidence>
<accession>A0A0A5G3R4</accession>
<feature type="transmembrane region" description="Helical" evidence="1">
    <location>
        <begin position="87"/>
        <end position="107"/>
    </location>
</feature>
<dbReference type="Proteomes" id="UP000030401">
    <property type="component" value="Unassembled WGS sequence"/>
</dbReference>